<dbReference type="GO" id="GO:0004252">
    <property type="term" value="F:serine-type endopeptidase activity"/>
    <property type="evidence" value="ECO:0007669"/>
    <property type="project" value="InterPro"/>
</dbReference>
<dbReference type="GO" id="GO:0042597">
    <property type="term" value="C:periplasmic space"/>
    <property type="evidence" value="ECO:0007669"/>
    <property type="project" value="UniProtKB-SubCell"/>
</dbReference>
<feature type="binding site" evidence="15">
    <location>
        <position position="157"/>
    </location>
    <ligand>
        <name>substrate</name>
    </ligand>
</feature>
<keyword evidence="12" id="KW-0346">Stress response</keyword>
<keyword evidence="8" id="KW-0677">Repeat</keyword>
<keyword evidence="19" id="KW-1185">Reference proteome</keyword>
<feature type="binding site" evidence="15">
    <location>
        <position position="127"/>
    </location>
    <ligand>
        <name>substrate</name>
    </ligand>
</feature>
<dbReference type="PROSITE" id="PS50106">
    <property type="entry name" value="PDZ"/>
    <property type="match status" value="1"/>
</dbReference>
<dbReference type="SUPFAM" id="SSF50494">
    <property type="entry name" value="Trypsin-like serine proteases"/>
    <property type="match status" value="1"/>
</dbReference>
<dbReference type="Pfam" id="PF00595">
    <property type="entry name" value="PDZ"/>
    <property type="match status" value="1"/>
</dbReference>
<dbReference type="Gene3D" id="2.30.42.10">
    <property type="match status" value="2"/>
</dbReference>
<evidence type="ECO:0000256" key="8">
    <source>
        <dbReference type="ARBA" id="ARBA00022737"/>
    </source>
</evidence>
<dbReference type="InterPro" id="IPR011782">
    <property type="entry name" value="Pept_S1C_Do"/>
</dbReference>
<gene>
    <name evidence="18" type="ORF">BXY39_0225</name>
</gene>
<dbReference type="Proteomes" id="UP000271227">
    <property type="component" value="Unassembled WGS sequence"/>
</dbReference>
<sequence length="512" mass="55901">MTTRINIVNRQRDMAHVRRWGLLALALAVVLSALFTFTGSAEARGAPESFADLVEKYSPAVVNISTVQNIPARRGRRLPDLPEGTPFGDLWEEFREQFDEGDEPREARSLGSGFIIDADGYVVTNYHVIEEADEITVITIDGDEYEADIVGRDRSSDLALLKIEADEPLPNVGWGNSDGDRIGDWVMTIGNPYGLGGTVTAGIISARNRQIGNSNVEFIQTDAPINRGNSGGPMFNMEGEVIGVNTLIFSPSGGNVGIGFAIPSNYAGYIIDQIREFGRVRRGWLGVSIQAMTKEYAESLGLETDEGALVSRVFPDSPAAAAGVQPGDVITEWDGKPIKDSAMLSRLVGRTEIDRDVDMILIRAGERVTLSVRTGERDDSDFEDDEDSAGRKDDEENPFGDRALVQGMELSPITADLRRRYRIDEDVDGVVATRVVRRSPAARNGIRPGTVIIRVNQRPVSEPVEVVQLLDEALEDGRENALLLVHFRGNTVHILLPLVSDGDADETGDGKR</sequence>
<dbReference type="AlphaFoldDB" id="A0A3M0D635"/>
<dbReference type="PANTHER" id="PTHR22939">
    <property type="entry name" value="SERINE PROTEASE FAMILY S1C HTRA-RELATED"/>
    <property type="match status" value="1"/>
</dbReference>
<feature type="active site" description="Charge relay system" evidence="14">
    <location>
        <position position="127"/>
    </location>
</feature>
<dbReference type="CDD" id="cd10839">
    <property type="entry name" value="cpPDZ1_DegP-like"/>
    <property type="match status" value="1"/>
</dbReference>
<keyword evidence="10" id="KW-0378">Hydrolase</keyword>
<feature type="compositionally biased region" description="Acidic residues" evidence="16">
    <location>
        <begin position="378"/>
        <end position="387"/>
    </location>
</feature>
<comment type="catalytic activity">
    <reaction evidence="1">
        <text>Acts on substrates that are at least partially unfolded. The cleavage site P1 residue is normally between a pair of hydrophobic residues, such as Val-|-Val.</text>
        <dbReference type="EC" id="3.4.21.107"/>
    </reaction>
</comment>
<name>A0A3M0D635_9PROT</name>
<comment type="similarity">
    <text evidence="3">Belongs to the peptidase S1C family.</text>
</comment>
<accession>A0A3M0D635</accession>
<dbReference type="FunCoup" id="A0A3M0D635">
    <property type="interactions" value="554"/>
</dbReference>
<feature type="region of interest" description="Disordered" evidence="16">
    <location>
        <begin position="374"/>
        <end position="399"/>
    </location>
</feature>
<evidence type="ECO:0000256" key="4">
    <source>
        <dbReference type="ARBA" id="ARBA00013035"/>
    </source>
</evidence>
<evidence type="ECO:0000256" key="12">
    <source>
        <dbReference type="ARBA" id="ARBA00023016"/>
    </source>
</evidence>
<evidence type="ECO:0000256" key="2">
    <source>
        <dbReference type="ARBA" id="ARBA00004418"/>
    </source>
</evidence>
<comment type="caution">
    <text evidence="18">The sequence shown here is derived from an EMBL/GenBank/DDBJ whole genome shotgun (WGS) entry which is preliminary data.</text>
</comment>
<dbReference type="PRINTS" id="PR00834">
    <property type="entry name" value="PROTEASES2C"/>
</dbReference>
<dbReference type="RefSeq" id="WP_211332026.1">
    <property type="nucleotide sequence ID" value="NZ_REFR01000009.1"/>
</dbReference>
<evidence type="ECO:0000256" key="5">
    <source>
        <dbReference type="ARBA" id="ARBA00013958"/>
    </source>
</evidence>
<comment type="subcellular location">
    <subcellularLocation>
        <location evidence="2">Periplasm</location>
    </subcellularLocation>
</comment>
<dbReference type="PANTHER" id="PTHR22939:SF130">
    <property type="entry name" value="PERIPLASMIC SERINE ENDOPROTEASE DEGP-LIKE-RELATED"/>
    <property type="match status" value="1"/>
</dbReference>
<dbReference type="SMART" id="SM00228">
    <property type="entry name" value="PDZ"/>
    <property type="match status" value="2"/>
</dbReference>
<feature type="active site" description="Charge relay system" evidence="14">
    <location>
        <position position="157"/>
    </location>
</feature>
<keyword evidence="7" id="KW-0732">Signal</keyword>
<proteinExistence type="inferred from homology"/>
<evidence type="ECO:0000313" key="18">
    <source>
        <dbReference type="EMBL" id="RMB11743.1"/>
    </source>
</evidence>
<feature type="binding site" evidence="15">
    <location>
        <begin position="228"/>
        <end position="230"/>
    </location>
    <ligand>
        <name>substrate</name>
    </ligand>
</feature>
<dbReference type="Pfam" id="PF13180">
    <property type="entry name" value="PDZ_2"/>
    <property type="match status" value="1"/>
</dbReference>
<feature type="domain" description="PDZ" evidence="17">
    <location>
        <begin position="274"/>
        <end position="376"/>
    </location>
</feature>
<dbReference type="GO" id="GO:0006508">
    <property type="term" value="P:proteolysis"/>
    <property type="evidence" value="ECO:0007669"/>
    <property type="project" value="UniProtKB-KW"/>
</dbReference>
<evidence type="ECO:0000256" key="6">
    <source>
        <dbReference type="ARBA" id="ARBA00022670"/>
    </source>
</evidence>
<dbReference type="SUPFAM" id="SSF50156">
    <property type="entry name" value="PDZ domain-like"/>
    <property type="match status" value="2"/>
</dbReference>
<evidence type="ECO:0000256" key="15">
    <source>
        <dbReference type="PIRSR" id="PIRSR611782-2"/>
    </source>
</evidence>
<evidence type="ECO:0000256" key="3">
    <source>
        <dbReference type="ARBA" id="ARBA00010541"/>
    </source>
</evidence>
<evidence type="ECO:0000256" key="16">
    <source>
        <dbReference type="SAM" id="MobiDB-lite"/>
    </source>
</evidence>
<evidence type="ECO:0000256" key="10">
    <source>
        <dbReference type="ARBA" id="ARBA00022801"/>
    </source>
</evidence>
<feature type="active site" description="Charge relay system" evidence="14">
    <location>
        <position position="230"/>
    </location>
</feature>
<evidence type="ECO:0000256" key="14">
    <source>
        <dbReference type="PIRSR" id="PIRSR611782-1"/>
    </source>
</evidence>
<dbReference type="InParanoid" id="A0A3M0D635"/>
<dbReference type="InterPro" id="IPR009003">
    <property type="entry name" value="Peptidase_S1_PA"/>
</dbReference>
<keyword evidence="6 18" id="KW-0645">Protease</keyword>
<evidence type="ECO:0000259" key="17">
    <source>
        <dbReference type="PROSITE" id="PS50106"/>
    </source>
</evidence>
<dbReference type="Gene3D" id="2.40.10.120">
    <property type="match status" value="1"/>
</dbReference>
<keyword evidence="11" id="KW-0720">Serine protease</keyword>
<evidence type="ECO:0000256" key="13">
    <source>
        <dbReference type="ARBA" id="ARBA00032850"/>
    </source>
</evidence>
<dbReference type="NCBIfam" id="TIGR02037">
    <property type="entry name" value="degP_htrA_DO"/>
    <property type="match status" value="1"/>
</dbReference>
<dbReference type="Pfam" id="PF13365">
    <property type="entry name" value="Trypsin_2"/>
    <property type="match status" value="1"/>
</dbReference>
<dbReference type="EC" id="3.4.21.107" evidence="4"/>
<dbReference type="EMBL" id="REFR01000009">
    <property type="protein sequence ID" value="RMB11743.1"/>
    <property type="molecule type" value="Genomic_DNA"/>
</dbReference>
<evidence type="ECO:0000256" key="1">
    <source>
        <dbReference type="ARBA" id="ARBA00001772"/>
    </source>
</evidence>
<organism evidence="18 19">
    <name type="scientific">Eilatimonas milleporae</name>
    <dbReference type="NCBI Taxonomy" id="911205"/>
    <lineage>
        <taxon>Bacteria</taxon>
        <taxon>Pseudomonadati</taxon>
        <taxon>Pseudomonadota</taxon>
        <taxon>Alphaproteobacteria</taxon>
        <taxon>Kordiimonadales</taxon>
        <taxon>Kordiimonadaceae</taxon>
        <taxon>Eilatimonas</taxon>
    </lineage>
</organism>
<keyword evidence="9" id="KW-0574">Periplasm</keyword>
<protein>
    <recommendedName>
        <fullName evidence="5">Probable periplasmic serine endoprotease DegP-like</fullName>
        <ecNumber evidence="4">3.4.21.107</ecNumber>
    </recommendedName>
    <alternativeName>
        <fullName evidence="13">Protease Do</fullName>
    </alternativeName>
</protein>
<evidence type="ECO:0000313" key="19">
    <source>
        <dbReference type="Proteomes" id="UP000271227"/>
    </source>
</evidence>
<evidence type="ECO:0000256" key="9">
    <source>
        <dbReference type="ARBA" id="ARBA00022764"/>
    </source>
</evidence>
<evidence type="ECO:0000256" key="11">
    <source>
        <dbReference type="ARBA" id="ARBA00022825"/>
    </source>
</evidence>
<reference evidence="18 19" key="1">
    <citation type="submission" date="2018-10" db="EMBL/GenBank/DDBJ databases">
        <title>Genomic Encyclopedia of Archaeal and Bacterial Type Strains, Phase II (KMG-II): from individual species to whole genera.</title>
        <authorList>
            <person name="Goeker M."/>
        </authorList>
    </citation>
    <scope>NUCLEOTIDE SEQUENCE [LARGE SCALE GENOMIC DNA]</scope>
    <source>
        <strain evidence="18 19">DSM 25217</strain>
    </source>
</reference>
<dbReference type="InterPro" id="IPR001940">
    <property type="entry name" value="Peptidase_S1C"/>
</dbReference>
<dbReference type="InterPro" id="IPR001478">
    <property type="entry name" value="PDZ"/>
</dbReference>
<dbReference type="InterPro" id="IPR036034">
    <property type="entry name" value="PDZ_sf"/>
</dbReference>
<evidence type="ECO:0000256" key="7">
    <source>
        <dbReference type="ARBA" id="ARBA00022729"/>
    </source>
</evidence>